<feature type="domain" description="H-type lectin" evidence="1">
    <location>
        <begin position="41"/>
        <end position="106"/>
    </location>
</feature>
<name>A0ABP9P368_9BACT</name>
<gene>
    <name evidence="2" type="ORF">GCM10023213_21040</name>
</gene>
<dbReference type="InterPro" id="IPR019019">
    <property type="entry name" value="H-type_lectin_domain"/>
</dbReference>
<accession>A0ABP9P368</accession>
<evidence type="ECO:0000313" key="2">
    <source>
        <dbReference type="EMBL" id="GAA5139760.1"/>
    </source>
</evidence>
<dbReference type="InterPro" id="IPR037221">
    <property type="entry name" value="H-type_lectin_dom_sf"/>
</dbReference>
<dbReference type="Gene3D" id="2.60.40.2080">
    <property type="match status" value="1"/>
</dbReference>
<dbReference type="SUPFAM" id="SSF141086">
    <property type="entry name" value="Agglutinin HPA-like"/>
    <property type="match status" value="1"/>
</dbReference>
<proteinExistence type="predicted"/>
<sequence>MTSTPVPWKILSSSATFNVLSEGWNLAEIEAGEEQTRSFSVEIVFDSPFLATPVVQLGISSFDIDQRDSARLTVLATQITESGFTAVISTWANTRVYAAGFNWFAIGA</sequence>
<dbReference type="InterPro" id="IPR052487">
    <property type="entry name" value="Galactose-binding_lectin"/>
</dbReference>
<evidence type="ECO:0000259" key="1">
    <source>
        <dbReference type="Pfam" id="PF09458"/>
    </source>
</evidence>
<dbReference type="EMBL" id="BAABIA010000004">
    <property type="protein sequence ID" value="GAA5139760.1"/>
    <property type="molecule type" value="Genomic_DNA"/>
</dbReference>
<reference evidence="3" key="1">
    <citation type="journal article" date="2019" name="Int. J. Syst. Evol. Microbiol.">
        <title>The Global Catalogue of Microorganisms (GCM) 10K type strain sequencing project: providing services to taxonomists for standard genome sequencing and annotation.</title>
        <authorList>
            <consortium name="The Broad Institute Genomics Platform"/>
            <consortium name="The Broad Institute Genome Sequencing Center for Infectious Disease"/>
            <person name="Wu L."/>
            <person name="Ma J."/>
        </authorList>
    </citation>
    <scope>NUCLEOTIDE SEQUENCE [LARGE SCALE GENOMIC DNA]</scope>
    <source>
        <strain evidence="3">JCM 18053</strain>
    </source>
</reference>
<evidence type="ECO:0000313" key="3">
    <source>
        <dbReference type="Proteomes" id="UP001499852"/>
    </source>
</evidence>
<dbReference type="PANTHER" id="PTHR46938">
    <property type="entry name" value="DISCOIDIN-1 SUBUNIT A-RELATED-RELATED"/>
    <property type="match status" value="1"/>
</dbReference>
<comment type="caution">
    <text evidence="2">The sequence shown here is derived from an EMBL/GenBank/DDBJ whole genome shotgun (WGS) entry which is preliminary data.</text>
</comment>
<dbReference type="Pfam" id="PF09458">
    <property type="entry name" value="H_lectin"/>
    <property type="match status" value="1"/>
</dbReference>
<dbReference type="Proteomes" id="UP001499852">
    <property type="component" value="Unassembled WGS sequence"/>
</dbReference>
<protein>
    <recommendedName>
        <fullName evidence="1">H-type lectin domain-containing protein</fullName>
    </recommendedName>
</protein>
<organism evidence="2 3">
    <name type="scientific">Prosthecobacter algae</name>
    <dbReference type="NCBI Taxonomy" id="1144682"/>
    <lineage>
        <taxon>Bacteria</taxon>
        <taxon>Pseudomonadati</taxon>
        <taxon>Verrucomicrobiota</taxon>
        <taxon>Verrucomicrobiia</taxon>
        <taxon>Verrucomicrobiales</taxon>
        <taxon>Verrucomicrobiaceae</taxon>
        <taxon>Prosthecobacter</taxon>
    </lineage>
</organism>
<dbReference type="RefSeq" id="WP_345736340.1">
    <property type="nucleotide sequence ID" value="NZ_BAABIA010000004.1"/>
</dbReference>
<keyword evidence="3" id="KW-1185">Reference proteome</keyword>